<evidence type="ECO:0000256" key="2">
    <source>
        <dbReference type="SAM" id="MobiDB-lite"/>
    </source>
</evidence>
<feature type="region of interest" description="Disordered" evidence="2">
    <location>
        <begin position="110"/>
        <end position="133"/>
    </location>
</feature>
<evidence type="ECO:0000256" key="3">
    <source>
        <dbReference type="SAM" id="Phobius"/>
    </source>
</evidence>
<accession>A0A9N8YMW0</accession>
<comment type="caution">
    <text evidence="6">The sequence shown here is derived from an EMBL/GenBank/DDBJ whole genome shotgun (WGS) entry which is preliminary data.</text>
</comment>
<name>A0A9N8YMW0_9GLOM</name>
<dbReference type="Proteomes" id="UP000789831">
    <property type="component" value="Unassembled WGS sequence"/>
</dbReference>
<feature type="signal peptide" evidence="4">
    <location>
        <begin position="1"/>
        <end position="21"/>
    </location>
</feature>
<feature type="transmembrane region" description="Helical" evidence="3">
    <location>
        <begin position="161"/>
        <end position="184"/>
    </location>
</feature>
<keyword evidence="3" id="KW-0472">Membrane</keyword>
<evidence type="ECO:0000256" key="1">
    <source>
        <dbReference type="ARBA" id="ARBA00022729"/>
    </source>
</evidence>
<evidence type="ECO:0000259" key="5">
    <source>
        <dbReference type="Pfam" id="PF10342"/>
    </source>
</evidence>
<dbReference type="OrthoDB" id="2414388at2759"/>
<keyword evidence="3" id="KW-0812">Transmembrane</keyword>
<dbReference type="InterPro" id="IPR018466">
    <property type="entry name" value="Kre9/Knh1-like_N"/>
</dbReference>
<reference evidence="6" key="1">
    <citation type="submission" date="2021-06" db="EMBL/GenBank/DDBJ databases">
        <authorList>
            <person name="Kallberg Y."/>
            <person name="Tangrot J."/>
            <person name="Rosling A."/>
        </authorList>
    </citation>
    <scope>NUCLEOTIDE SEQUENCE</scope>
    <source>
        <strain evidence="6">MT106</strain>
    </source>
</reference>
<feature type="domain" description="Yeast cell wall synthesis Kre9/Knh1-like N-terminal" evidence="5">
    <location>
        <begin position="27"/>
        <end position="106"/>
    </location>
</feature>
<feature type="transmembrane region" description="Helical" evidence="3">
    <location>
        <begin position="136"/>
        <end position="154"/>
    </location>
</feature>
<keyword evidence="3" id="KW-1133">Transmembrane helix</keyword>
<organism evidence="6 7">
    <name type="scientific">Ambispora gerdemannii</name>
    <dbReference type="NCBI Taxonomy" id="144530"/>
    <lineage>
        <taxon>Eukaryota</taxon>
        <taxon>Fungi</taxon>
        <taxon>Fungi incertae sedis</taxon>
        <taxon>Mucoromycota</taxon>
        <taxon>Glomeromycotina</taxon>
        <taxon>Glomeromycetes</taxon>
        <taxon>Archaeosporales</taxon>
        <taxon>Ambisporaceae</taxon>
        <taxon>Ambispora</taxon>
    </lineage>
</organism>
<sequence length="299" mass="32283">MSKITRLVSLILVIWVATIAADIKILTPSKDYYVVKNSSSLVTWTVSGTVPDQISIKLADERATNPAFTGNLGIGNVATSTKQFNWTVAENLVEGDEYVIILVDPNDVSASPTPVATRSSPSSSSKSSSASSNNSSFGFATFLMVAITLAVSNIEEQLGDFLMTLYSMNHISLILVIWVATIAADIKILTPSKNYYVVKNSSSLITWTVSGTVPDQISIKLADERATNLEFIGNLGIGNIATATKQFNWTVADSVVEGDEYVIIFTDSNDVSTPDHHHQAVQSQVVHLQIIPRLVLQSS</sequence>
<dbReference type="EMBL" id="CAJVPL010000017">
    <property type="protein sequence ID" value="CAG8434414.1"/>
    <property type="molecule type" value="Genomic_DNA"/>
</dbReference>
<protein>
    <submittedName>
        <fullName evidence="6">1981_t:CDS:1</fullName>
    </submittedName>
</protein>
<evidence type="ECO:0000313" key="7">
    <source>
        <dbReference type="Proteomes" id="UP000789831"/>
    </source>
</evidence>
<feature type="domain" description="Yeast cell wall synthesis Kre9/Knh1-like N-terminal" evidence="5">
    <location>
        <begin position="190"/>
        <end position="270"/>
    </location>
</feature>
<dbReference type="AlphaFoldDB" id="A0A9N8YMW0"/>
<keyword evidence="7" id="KW-1185">Reference proteome</keyword>
<gene>
    <name evidence="6" type="ORF">AGERDE_LOCUS355</name>
</gene>
<keyword evidence="1 4" id="KW-0732">Signal</keyword>
<feature type="chain" id="PRO_5040337477" evidence="4">
    <location>
        <begin position="22"/>
        <end position="299"/>
    </location>
</feature>
<evidence type="ECO:0000256" key="4">
    <source>
        <dbReference type="SAM" id="SignalP"/>
    </source>
</evidence>
<evidence type="ECO:0000313" key="6">
    <source>
        <dbReference type="EMBL" id="CAG8434414.1"/>
    </source>
</evidence>
<proteinExistence type="predicted"/>
<dbReference type="Pfam" id="PF10342">
    <property type="entry name" value="Kre9_KNH"/>
    <property type="match status" value="2"/>
</dbReference>